<evidence type="ECO:0000256" key="2">
    <source>
        <dbReference type="ARBA" id="ARBA00022741"/>
    </source>
</evidence>
<accession>A0A0C1UHP6</accession>
<keyword evidence="2 6" id="KW-0547">Nucleotide-binding</keyword>
<dbReference type="SUPFAM" id="SSF75553">
    <property type="entry name" value="Smc hinge domain"/>
    <property type="match status" value="1"/>
</dbReference>
<feature type="coiled-coil region" evidence="6">
    <location>
        <begin position="685"/>
        <end position="873"/>
    </location>
</feature>
<dbReference type="Proteomes" id="UP000031366">
    <property type="component" value="Unassembled WGS sequence"/>
</dbReference>
<dbReference type="Gene3D" id="6.10.140.1720">
    <property type="match status" value="1"/>
</dbReference>
<dbReference type="InterPro" id="IPR011890">
    <property type="entry name" value="SMC_prok"/>
</dbReference>
<comment type="subunit">
    <text evidence="6">Homodimer.</text>
</comment>
<reference evidence="8 9" key="1">
    <citation type="journal article" date="2015" name="Infect. Genet. Evol.">
        <title>Genomic sequences of six botulinum neurotoxin-producing strains representing three clostridial species illustrate the mobility and diversity of botulinum neurotoxin genes.</title>
        <authorList>
            <person name="Smith T.J."/>
            <person name="Hill K.K."/>
            <person name="Xie G."/>
            <person name="Foley B.T."/>
            <person name="Williamson C.H."/>
            <person name="Foster J.T."/>
            <person name="Johnson S.L."/>
            <person name="Chertkov O."/>
            <person name="Teshima H."/>
            <person name="Gibbons H.S."/>
            <person name="Johnsky L.A."/>
            <person name="Karavis M.A."/>
            <person name="Smith L.A."/>
        </authorList>
    </citation>
    <scope>NUCLEOTIDE SEQUENCE [LARGE SCALE GENOMIC DNA]</scope>
    <source>
        <strain evidence="8 9">CDC 2741</strain>
    </source>
</reference>
<feature type="binding site" evidence="6">
    <location>
        <begin position="32"/>
        <end position="39"/>
    </location>
    <ligand>
        <name>ATP</name>
        <dbReference type="ChEBI" id="CHEBI:30616"/>
    </ligand>
</feature>
<evidence type="ECO:0000256" key="1">
    <source>
        <dbReference type="ARBA" id="ARBA00022490"/>
    </source>
</evidence>
<dbReference type="CDD" id="cd03278">
    <property type="entry name" value="ABC_SMC_barmotin"/>
    <property type="match status" value="2"/>
</dbReference>
<dbReference type="AlphaFoldDB" id="A0A0C1UHP6"/>
<comment type="similarity">
    <text evidence="6">Belongs to the SMC family.</text>
</comment>
<dbReference type="SMART" id="SM00968">
    <property type="entry name" value="SMC_hinge"/>
    <property type="match status" value="1"/>
</dbReference>
<dbReference type="GO" id="GO:0005737">
    <property type="term" value="C:cytoplasm"/>
    <property type="evidence" value="ECO:0007669"/>
    <property type="project" value="UniProtKB-SubCell"/>
</dbReference>
<dbReference type="InterPro" id="IPR027417">
    <property type="entry name" value="P-loop_NTPase"/>
</dbReference>
<dbReference type="InterPro" id="IPR010935">
    <property type="entry name" value="SMC_hinge"/>
</dbReference>
<dbReference type="GO" id="GO:0006260">
    <property type="term" value="P:DNA replication"/>
    <property type="evidence" value="ECO:0007669"/>
    <property type="project" value="UniProtKB-UniRule"/>
</dbReference>
<dbReference type="Pfam" id="PF02463">
    <property type="entry name" value="SMC_N"/>
    <property type="match status" value="1"/>
</dbReference>
<keyword evidence="9" id="KW-1185">Reference proteome</keyword>
<feature type="coiled-coil region" evidence="6">
    <location>
        <begin position="909"/>
        <end position="957"/>
    </location>
</feature>
<evidence type="ECO:0000256" key="6">
    <source>
        <dbReference type="HAMAP-Rule" id="MF_01894"/>
    </source>
</evidence>
<dbReference type="EMBL" id="AYSO01000015">
    <property type="protein sequence ID" value="KIE46895.1"/>
    <property type="molecule type" value="Genomic_DNA"/>
</dbReference>
<dbReference type="STRING" id="29341.RSJ17_14790"/>
<comment type="subcellular location">
    <subcellularLocation>
        <location evidence="6">Cytoplasm</location>
    </subcellularLocation>
</comment>
<dbReference type="GO" id="GO:0007059">
    <property type="term" value="P:chromosome segregation"/>
    <property type="evidence" value="ECO:0007669"/>
    <property type="project" value="UniProtKB-UniRule"/>
</dbReference>
<evidence type="ECO:0000256" key="5">
    <source>
        <dbReference type="ARBA" id="ARBA00023125"/>
    </source>
</evidence>
<dbReference type="InterPro" id="IPR024704">
    <property type="entry name" value="SMC"/>
</dbReference>
<feature type="domain" description="SMC hinge" evidence="7">
    <location>
        <begin position="526"/>
        <end position="643"/>
    </location>
</feature>
<gene>
    <name evidence="6 8" type="primary">smc</name>
    <name evidence="8" type="ORF">U732_1074</name>
</gene>
<dbReference type="SUPFAM" id="SSF52540">
    <property type="entry name" value="P-loop containing nucleoside triphosphate hydrolases"/>
    <property type="match status" value="1"/>
</dbReference>
<dbReference type="NCBIfam" id="TIGR02168">
    <property type="entry name" value="SMC_prok_B"/>
    <property type="match status" value="1"/>
</dbReference>
<dbReference type="InterPro" id="IPR003395">
    <property type="entry name" value="RecF/RecN/SMC_N"/>
</dbReference>
<dbReference type="GO" id="GO:0030261">
    <property type="term" value="P:chromosome condensation"/>
    <property type="evidence" value="ECO:0007669"/>
    <property type="project" value="InterPro"/>
</dbReference>
<dbReference type="PIRSF" id="PIRSF005719">
    <property type="entry name" value="SMC"/>
    <property type="match status" value="1"/>
</dbReference>
<dbReference type="GO" id="GO:0003677">
    <property type="term" value="F:DNA binding"/>
    <property type="evidence" value="ECO:0007669"/>
    <property type="project" value="UniProtKB-UniRule"/>
</dbReference>
<dbReference type="Pfam" id="PF06470">
    <property type="entry name" value="SMC_hinge"/>
    <property type="match status" value="1"/>
</dbReference>
<feature type="coiled-coil region" evidence="6">
    <location>
        <begin position="234"/>
        <end position="373"/>
    </location>
</feature>
<evidence type="ECO:0000256" key="4">
    <source>
        <dbReference type="ARBA" id="ARBA00023054"/>
    </source>
</evidence>
<evidence type="ECO:0000313" key="9">
    <source>
        <dbReference type="Proteomes" id="UP000031366"/>
    </source>
</evidence>
<keyword evidence="4 6" id="KW-0175">Coiled coil</keyword>
<dbReference type="GO" id="GO:0016887">
    <property type="term" value="F:ATP hydrolysis activity"/>
    <property type="evidence" value="ECO:0007669"/>
    <property type="project" value="InterPro"/>
</dbReference>
<evidence type="ECO:0000313" key="8">
    <source>
        <dbReference type="EMBL" id="KIE46895.1"/>
    </source>
</evidence>
<dbReference type="GO" id="GO:0005694">
    <property type="term" value="C:chromosome"/>
    <property type="evidence" value="ECO:0007669"/>
    <property type="project" value="InterPro"/>
</dbReference>
<evidence type="ECO:0000259" key="7">
    <source>
        <dbReference type="SMART" id="SM00968"/>
    </source>
</evidence>
<name>A0A0C1UHP6_9CLOT</name>
<protein>
    <recommendedName>
        <fullName evidence="6">Chromosome partition protein Smc</fullName>
    </recommendedName>
</protein>
<feature type="coiled-coil region" evidence="6">
    <location>
        <begin position="167"/>
        <end position="201"/>
    </location>
</feature>
<feature type="coiled-coil region" evidence="6">
    <location>
        <begin position="402"/>
        <end position="471"/>
    </location>
</feature>
<comment type="function">
    <text evidence="6">Required for chromosome condensation and partitioning.</text>
</comment>
<comment type="caution">
    <text evidence="8">The sequence shown here is derived from an EMBL/GenBank/DDBJ whole genome shotgun (WGS) entry which is preliminary data.</text>
</comment>
<dbReference type="PANTHER" id="PTHR43977">
    <property type="entry name" value="STRUCTURAL MAINTENANCE OF CHROMOSOMES PROTEIN 3"/>
    <property type="match status" value="1"/>
</dbReference>
<dbReference type="Gene3D" id="1.20.1060.20">
    <property type="match status" value="1"/>
</dbReference>
<keyword evidence="5 6" id="KW-0238">DNA-binding</keyword>
<evidence type="ECO:0000256" key="3">
    <source>
        <dbReference type="ARBA" id="ARBA00022840"/>
    </source>
</evidence>
<dbReference type="FunFam" id="3.40.50.300:FF:000984">
    <property type="entry name" value="Chromosome partition protein Smc"/>
    <property type="match status" value="1"/>
</dbReference>
<organism evidence="8 9">
    <name type="scientific">Clostridium argentinense CDC 2741</name>
    <dbReference type="NCBI Taxonomy" id="1418104"/>
    <lineage>
        <taxon>Bacteria</taxon>
        <taxon>Bacillati</taxon>
        <taxon>Bacillota</taxon>
        <taxon>Clostridia</taxon>
        <taxon>Eubacteriales</taxon>
        <taxon>Clostridiaceae</taxon>
        <taxon>Clostridium</taxon>
    </lineage>
</organism>
<dbReference type="GO" id="GO:0005524">
    <property type="term" value="F:ATP binding"/>
    <property type="evidence" value="ECO:0007669"/>
    <property type="project" value="UniProtKB-UniRule"/>
</dbReference>
<dbReference type="Gene3D" id="3.30.70.1620">
    <property type="match status" value="1"/>
</dbReference>
<dbReference type="Gene3D" id="3.40.50.300">
    <property type="entry name" value="P-loop containing nucleotide triphosphate hydrolases"/>
    <property type="match status" value="2"/>
</dbReference>
<dbReference type="InterPro" id="IPR036277">
    <property type="entry name" value="SMC_hinge_sf"/>
</dbReference>
<keyword evidence="3 6" id="KW-0067">ATP-binding</keyword>
<proteinExistence type="inferred from homology"/>
<dbReference type="OrthoDB" id="9808768at2"/>
<dbReference type="HAMAP" id="MF_01894">
    <property type="entry name" value="Smc_prok"/>
    <property type="match status" value="1"/>
</dbReference>
<dbReference type="RefSeq" id="WP_039631830.1">
    <property type="nucleotide sequence ID" value="NZ_AYSO01000015.1"/>
</dbReference>
<keyword evidence="1 6" id="KW-0963">Cytoplasm</keyword>
<sequence length="1190" mass="135976">MFLKSIEIRGFKSFADKTELVFKKGVTAVVGPNGSGKSNISDAVRWVLGEQSVRNLRGDKMEDVIFAGTQFRKPVGLAQVSLILDNSDAELGIEYSDVVISRRLYRSGESEYLINNTICRLKDVQALFMDTGIGKEGYSIIGQGKIDAILSGKPEERRKLLEEAAGIVKYKTRKEEAERKLDNTEQNLVRIHDILDTYEERLEPLRIESDKAKRFLELSNQLKNDEINIIIDFIEKTEIKISSYKGQCEAINKELQEKLNERRRIKEQIEIESSNLEQFENKISEDKQKFYDNKSKHQQILSEIKILEERIELVNESIGKNIEETEKLNLKVKSLKDELDKLEVSLSDSKENQKVIEDKIKIKEEEIKRLSDDTFNENEKLVAFQSEKQGLLDNRNLQNNNIMLLDSQLNILNEKLQGLRADMEGFVNSLKINNSTKAILEIESNKLLEKINNYEDKVKANKNEIGRLRHSQTLEEKKLKELVANSNKIDANLNMLINLDKQYEGYNRSVKLLMQHIDSKKVLDFKGSCYILGEIIKVNKQYETAMEIALGGSLSNIITEDENGAKILIEYLKKNSLGRATFLPLSTVKGKSLEISSNIKNTFGYIGIASELIDFDSKFKGIIDYTLGKTIICDNMDNALKIAKLLNYKQKIVTLSGEVVNPGGALTGGSIYSKSTNVIGRKREIEELRVKFNHINDEIENENILVKKLNENIKTLDEENLNLRDEIHFENIEKTKVQSKINSISEGEAKLKIDLEKARVNLKNTENEISLNSEKLKKSREDINSIEDKIKVIDNEEEILKSKLKESDENIGKYREALTDLRVEKAKIDEITINKDNELSRINGEIKDYTCKIEMLSKEAEGLKENKDNYQEILSNNKITIKDTLEMLSSMEKLISDNEIEKIKLKENITKIKSKEEDLILELEASEKELHKYQVALARIETEKESLLNKLNEEYELTYAEALSFKEPIDNVTKLKENVVQIKQEINSLGSVNVGAIEEYKEVKEKYGFMTSQREDLVQAKDELLKVIEEMTGKMRIVFRENFSILRKNFNETFKELFKGGSADLILTDGDELTSKIDINVEPPGKKLQNINLLSGGEKVLSAIALLFGILKMKPTPFCILDEIEAALDDANVVRYAEFLKKFSNNIQFIVITHRKGTMEASDVLYGVTMEEKGVSKVVSVDFMDLQKDK</sequence>
<comment type="domain">
    <text evidence="6">Contains large globular domains required for ATP hydrolysis at each terminus and a third globular domain forming a flexible hinge near the middle of the molecule. These domains are separated by coiled-coil structures.</text>
</comment>
<dbReference type="GO" id="GO:0007062">
    <property type="term" value="P:sister chromatid cohesion"/>
    <property type="evidence" value="ECO:0007669"/>
    <property type="project" value="InterPro"/>
</dbReference>